<dbReference type="EMBL" id="VOIH02000002">
    <property type="protein sequence ID" value="KAF3452265.1"/>
    <property type="molecule type" value="Genomic_DNA"/>
</dbReference>
<protein>
    <submittedName>
        <fullName evidence="2">Uncharacterized protein</fullName>
    </submittedName>
</protein>
<dbReference type="AlphaFoldDB" id="A0A8K0HIB9"/>
<gene>
    <name evidence="2" type="ORF">FNV43_RR02698</name>
</gene>
<accession>A0A8K0HIB9</accession>
<organism evidence="2 3">
    <name type="scientific">Rhamnella rubrinervis</name>
    <dbReference type="NCBI Taxonomy" id="2594499"/>
    <lineage>
        <taxon>Eukaryota</taxon>
        <taxon>Viridiplantae</taxon>
        <taxon>Streptophyta</taxon>
        <taxon>Embryophyta</taxon>
        <taxon>Tracheophyta</taxon>
        <taxon>Spermatophyta</taxon>
        <taxon>Magnoliopsida</taxon>
        <taxon>eudicotyledons</taxon>
        <taxon>Gunneridae</taxon>
        <taxon>Pentapetalae</taxon>
        <taxon>rosids</taxon>
        <taxon>fabids</taxon>
        <taxon>Rosales</taxon>
        <taxon>Rhamnaceae</taxon>
        <taxon>rhamnoid group</taxon>
        <taxon>Rhamneae</taxon>
        <taxon>Rhamnella</taxon>
    </lineage>
</organism>
<feature type="region of interest" description="Disordered" evidence="1">
    <location>
        <begin position="1"/>
        <end position="40"/>
    </location>
</feature>
<sequence>MPNAQEKSSSFGGVRENGGDRYAHTHCSIASEDSTGRSDGGQYDRAVQIVDHELILDAAAKFYFDVATHKHGYRRVLQHFIAHSTGRYRY</sequence>
<keyword evidence="3" id="KW-1185">Reference proteome</keyword>
<evidence type="ECO:0000256" key="1">
    <source>
        <dbReference type="SAM" id="MobiDB-lite"/>
    </source>
</evidence>
<comment type="caution">
    <text evidence="2">The sequence shown here is derived from an EMBL/GenBank/DDBJ whole genome shotgun (WGS) entry which is preliminary data.</text>
</comment>
<proteinExistence type="predicted"/>
<reference evidence="2" key="1">
    <citation type="submission" date="2020-03" db="EMBL/GenBank/DDBJ databases">
        <title>A high-quality chromosome-level genome assembly of a woody plant with both climbing and erect habits, Rhamnella rubrinervis.</title>
        <authorList>
            <person name="Lu Z."/>
            <person name="Yang Y."/>
            <person name="Zhu X."/>
            <person name="Sun Y."/>
        </authorList>
    </citation>
    <scope>NUCLEOTIDE SEQUENCE</scope>
    <source>
        <strain evidence="2">BYM</strain>
        <tissue evidence="2">Leaf</tissue>
    </source>
</reference>
<dbReference type="Proteomes" id="UP000796880">
    <property type="component" value="Unassembled WGS sequence"/>
</dbReference>
<feature type="compositionally biased region" description="Polar residues" evidence="1">
    <location>
        <begin position="1"/>
        <end position="11"/>
    </location>
</feature>
<name>A0A8K0HIB9_9ROSA</name>
<evidence type="ECO:0000313" key="2">
    <source>
        <dbReference type="EMBL" id="KAF3452265.1"/>
    </source>
</evidence>
<evidence type="ECO:0000313" key="3">
    <source>
        <dbReference type="Proteomes" id="UP000796880"/>
    </source>
</evidence>